<sequence length="211" mass="24554">MELWEKRALNLKVLKRHDMTIDSILDQSSHVVIYNFDVESQQWKNAGYEGSMFIFKRTVAPFYGVLVLNRRSIDNFIFLLTPDLEIHVDAEFIIYRRPKDSIIGIWLYEKLDRIRIAHQLENYSKQVASKMSSPVQSDIDGFEDRTDRQVENSESQRTNQPRLKARRQPPSYYSPSMHPPETQALPKGTNLTDLLKATFPDDPAPSRQSNP</sequence>
<gene>
    <name evidence="1" type="ORF">DSO57_1036143</name>
</gene>
<name>A0ACC2TA53_9FUNG</name>
<protein>
    <submittedName>
        <fullName evidence="1">Uncharacterized protein</fullName>
    </submittedName>
</protein>
<organism evidence="1 2">
    <name type="scientific">Entomophthora muscae</name>
    <dbReference type="NCBI Taxonomy" id="34485"/>
    <lineage>
        <taxon>Eukaryota</taxon>
        <taxon>Fungi</taxon>
        <taxon>Fungi incertae sedis</taxon>
        <taxon>Zoopagomycota</taxon>
        <taxon>Entomophthoromycotina</taxon>
        <taxon>Entomophthoromycetes</taxon>
        <taxon>Entomophthorales</taxon>
        <taxon>Entomophthoraceae</taxon>
        <taxon>Entomophthora</taxon>
    </lineage>
</organism>
<evidence type="ECO:0000313" key="2">
    <source>
        <dbReference type="Proteomes" id="UP001165960"/>
    </source>
</evidence>
<keyword evidence="2" id="KW-1185">Reference proteome</keyword>
<evidence type="ECO:0000313" key="1">
    <source>
        <dbReference type="EMBL" id="KAJ9071515.1"/>
    </source>
</evidence>
<dbReference type="Proteomes" id="UP001165960">
    <property type="component" value="Unassembled WGS sequence"/>
</dbReference>
<reference evidence="1" key="1">
    <citation type="submission" date="2022-04" db="EMBL/GenBank/DDBJ databases">
        <title>Genome of the entomopathogenic fungus Entomophthora muscae.</title>
        <authorList>
            <person name="Elya C."/>
            <person name="Lovett B.R."/>
            <person name="Lee E."/>
            <person name="Macias A.M."/>
            <person name="Hajek A.E."/>
            <person name="De Bivort B.L."/>
            <person name="Kasson M.T."/>
            <person name="De Fine Licht H.H."/>
            <person name="Stajich J.E."/>
        </authorList>
    </citation>
    <scope>NUCLEOTIDE SEQUENCE</scope>
    <source>
        <strain evidence="1">Berkeley</strain>
    </source>
</reference>
<proteinExistence type="predicted"/>
<dbReference type="EMBL" id="QTSX02003178">
    <property type="protein sequence ID" value="KAJ9071515.1"/>
    <property type="molecule type" value="Genomic_DNA"/>
</dbReference>
<comment type="caution">
    <text evidence="1">The sequence shown here is derived from an EMBL/GenBank/DDBJ whole genome shotgun (WGS) entry which is preliminary data.</text>
</comment>
<accession>A0ACC2TA53</accession>